<reference evidence="2 3" key="1">
    <citation type="submission" date="2014-04" db="EMBL/GenBank/DDBJ databases">
        <authorList>
            <consortium name="DOE Joint Genome Institute"/>
            <person name="Kuo A."/>
            <person name="Kohler A."/>
            <person name="Costa M.D."/>
            <person name="Nagy L.G."/>
            <person name="Floudas D."/>
            <person name="Copeland A."/>
            <person name="Barry K.W."/>
            <person name="Cichocki N."/>
            <person name="Veneault-Fourrey C."/>
            <person name="LaButti K."/>
            <person name="Lindquist E.A."/>
            <person name="Lipzen A."/>
            <person name="Lundell T."/>
            <person name="Morin E."/>
            <person name="Murat C."/>
            <person name="Sun H."/>
            <person name="Tunlid A."/>
            <person name="Henrissat B."/>
            <person name="Grigoriev I.V."/>
            <person name="Hibbett D.S."/>
            <person name="Martin F."/>
            <person name="Nordberg H.P."/>
            <person name="Cantor M.N."/>
            <person name="Hua S.X."/>
        </authorList>
    </citation>
    <scope>NUCLEOTIDE SEQUENCE [LARGE SCALE GENOMIC DNA]</scope>
    <source>
        <strain evidence="2 3">Marx 270</strain>
    </source>
</reference>
<organism evidence="2 3">
    <name type="scientific">Pisolithus tinctorius Marx 270</name>
    <dbReference type="NCBI Taxonomy" id="870435"/>
    <lineage>
        <taxon>Eukaryota</taxon>
        <taxon>Fungi</taxon>
        <taxon>Dikarya</taxon>
        <taxon>Basidiomycota</taxon>
        <taxon>Agaricomycotina</taxon>
        <taxon>Agaricomycetes</taxon>
        <taxon>Agaricomycetidae</taxon>
        <taxon>Boletales</taxon>
        <taxon>Sclerodermatineae</taxon>
        <taxon>Pisolithaceae</taxon>
        <taxon>Pisolithus</taxon>
    </lineage>
</organism>
<name>A0A0C3PAI1_PISTI</name>
<gene>
    <name evidence="2" type="ORF">M404DRAFT_1000471</name>
</gene>
<protein>
    <submittedName>
        <fullName evidence="2">Uncharacterized protein</fullName>
    </submittedName>
</protein>
<reference evidence="3" key="2">
    <citation type="submission" date="2015-01" db="EMBL/GenBank/DDBJ databases">
        <title>Evolutionary Origins and Diversification of the Mycorrhizal Mutualists.</title>
        <authorList>
            <consortium name="DOE Joint Genome Institute"/>
            <consortium name="Mycorrhizal Genomics Consortium"/>
            <person name="Kohler A."/>
            <person name="Kuo A."/>
            <person name="Nagy L.G."/>
            <person name="Floudas D."/>
            <person name="Copeland A."/>
            <person name="Barry K.W."/>
            <person name="Cichocki N."/>
            <person name="Veneault-Fourrey C."/>
            <person name="LaButti K."/>
            <person name="Lindquist E.A."/>
            <person name="Lipzen A."/>
            <person name="Lundell T."/>
            <person name="Morin E."/>
            <person name="Murat C."/>
            <person name="Riley R."/>
            <person name="Ohm R."/>
            <person name="Sun H."/>
            <person name="Tunlid A."/>
            <person name="Henrissat B."/>
            <person name="Grigoriev I.V."/>
            <person name="Hibbett D.S."/>
            <person name="Martin F."/>
        </authorList>
    </citation>
    <scope>NUCLEOTIDE SEQUENCE [LARGE SCALE GENOMIC DNA]</scope>
    <source>
        <strain evidence="3">Marx 270</strain>
    </source>
</reference>
<evidence type="ECO:0000313" key="2">
    <source>
        <dbReference type="EMBL" id="KIO04609.1"/>
    </source>
</evidence>
<keyword evidence="3" id="KW-1185">Reference proteome</keyword>
<dbReference type="Proteomes" id="UP000054217">
    <property type="component" value="Unassembled WGS sequence"/>
</dbReference>
<dbReference type="EMBL" id="KN831970">
    <property type="protein sequence ID" value="KIO04609.1"/>
    <property type="molecule type" value="Genomic_DNA"/>
</dbReference>
<feature type="region of interest" description="Disordered" evidence="1">
    <location>
        <begin position="1"/>
        <end position="23"/>
    </location>
</feature>
<dbReference type="HOGENOM" id="CLU_1876269_0_0_1"/>
<evidence type="ECO:0000256" key="1">
    <source>
        <dbReference type="SAM" id="MobiDB-lite"/>
    </source>
</evidence>
<proteinExistence type="predicted"/>
<feature type="compositionally biased region" description="Polar residues" evidence="1">
    <location>
        <begin position="1"/>
        <end position="19"/>
    </location>
</feature>
<dbReference type="AlphaFoldDB" id="A0A0C3PAI1"/>
<evidence type="ECO:0000313" key="3">
    <source>
        <dbReference type="Proteomes" id="UP000054217"/>
    </source>
</evidence>
<sequence>MAHTQNGLVLENGANSGAQRETAEEIALEEEKLKKDSEKDVRRQLEQQHVAESEEKAVEGIKEVAEKLLSNKGEAIEAKLAPVLGAAEHITEGAVNNGAADVEDLQEDSQELRQRIGSGHHRGALTNCRDCHCTKA</sequence>
<accession>A0A0C3PAI1</accession>
<dbReference type="OrthoDB" id="2690904at2759"/>
<dbReference type="InParanoid" id="A0A0C3PAI1"/>